<evidence type="ECO:0000256" key="2">
    <source>
        <dbReference type="ARBA" id="ARBA00022833"/>
    </source>
</evidence>
<dbReference type="PROSITE" id="PS00059">
    <property type="entry name" value="ADH_ZINC"/>
    <property type="match status" value="1"/>
</dbReference>
<evidence type="ECO:0000256" key="3">
    <source>
        <dbReference type="ARBA" id="ARBA00023002"/>
    </source>
</evidence>
<evidence type="ECO:0000313" key="6">
    <source>
        <dbReference type="Proteomes" id="UP001178507"/>
    </source>
</evidence>
<dbReference type="GO" id="GO:0008270">
    <property type="term" value="F:zinc ion binding"/>
    <property type="evidence" value="ECO:0007669"/>
    <property type="project" value="InterPro"/>
</dbReference>
<evidence type="ECO:0000313" key="5">
    <source>
        <dbReference type="EMBL" id="CAJ1386960.1"/>
    </source>
</evidence>
<dbReference type="InterPro" id="IPR011032">
    <property type="entry name" value="GroES-like_sf"/>
</dbReference>
<dbReference type="Gene3D" id="3.90.180.10">
    <property type="entry name" value="Medium-chain alcohol dehydrogenases, catalytic domain"/>
    <property type="match status" value="1"/>
</dbReference>
<keyword evidence="6" id="KW-1185">Reference proteome</keyword>
<dbReference type="AlphaFoldDB" id="A0AA36III4"/>
<keyword evidence="2" id="KW-0862">Zinc</keyword>
<evidence type="ECO:0000256" key="1">
    <source>
        <dbReference type="ARBA" id="ARBA00022723"/>
    </source>
</evidence>
<dbReference type="PANTHER" id="PTHR43401">
    <property type="entry name" value="L-THREONINE 3-DEHYDROGENASE"/>
    <property type="match status" value="1"/>
</dbReference>
<dbReference type="Pfam" id="PF08240">
    <property type="entry name" value="ADH_N"/>
    <property type="match status" value="1"/>
</dbReference>
<evidence type="ECO:0000259" key="4">
    <source>
        <dbReference type="Pfam" id="PF08240"/>
    </source>
</evidence>
<dbReference type="Gene3D" id="3.40.50.720">
    <property type="entry name" value="NAD(P)-binding Rossmann-like Domain"/>
    <property type="match status" value="1"/>
</dbReference>
<proteinExistence type="predicted"/>
<feature type="domain" description="Alcohol dehydrogenase-like N-terminal" evidence="4">
    <location>
        <begin position="32"/>
        <end position="154"/>
    </location>
</feature>
<dbReference type="InterPro" id="IPR002328">
    <property type="entry name" value="ADH_Zn_CS"/>
</dbReference>
<protein>
    <recommendedName>
        <fullName evidence="4">Alcohol dehydrogenase-like N-terminal domain-containing protein</fullName>
    </recommendedName>
</protein>
<dbReference type="InterPro" id="IPR013154">
    <property type="entry name" value="ADH-like_N"/>
</dbReference>
<dbReference type="PANTHER" id="PTHR43401:SF2">
    <property type="entry name" value="L-THREONINE 3-DEHYDROGENASE"/>
    <property type="match status" value="1"/>
</dbReference>
<dbReference type="SUPFAM" id="SSF51735">
    <property type="entry name" value="NAD(P)-binding Rossmann-fold domains"/>
    <property type="match status" value="1"/>
</dbReference>
<gene>
    <name evidence="5" type="ORF">EVOR1521_LOCUS13126</name>
</gene>
<name>A0AA36III4_9DINO</name>
<dbReference type="SUPFAM" id="SSF50129">
    <property type="entry name" value="GroES-like"/>
    <property type="match status" value="1"/>
</dbReference>
<accession>A0AA36III4</accession>
<dbReference type="GO" id="GO:0016491">
    <property type="term" value="F:oxidoreductase activity"/>
    <property type="evidence" value="ECO:0007669"/>
    <property type="project" value="UniProtKB-KW"/>
</dbReference>
<keyword evidence="1" id="KW-0479">Metal-binding</keyword>
<dbReference type="EMBL" id="CAUJNA010001445">
    <property type="protein sequence ID" value="CAJ1386960.1"/>
    <property type="molecule type" value="Genomic_DNA"/>
</dbReference>
<sequence length="234" mass="24920">MCGAPSGYHHRAEDGGYSDKELRAAPSASELQPGQALVRVSAVGVCATDVELYDGTMGYYHSGLASFPLVPGHEWAGEILALGPGALDPRLRVGQRVVGEHCTGCEPAPRCNVCQRRGGLLRCPRRKETGFFGRDGAFQTELVFPAAQLHALPKQVTDLEAVLAEPLCTALKAVRLADVDSAPKTSAGPRVAVVGDGAVGLLLLQALRWRHSARVLLLGARKQRLQRARELGAE</sequence>
<dbReference type="InterPro" id="IPR036291">
    <property type="entry name" value="NAD(P)-bd_dom_sf"/>
</dbReference>
<dbReference type="Proteomes" id="UP001178507">
    <property type="component" value="Unassembled WGS sequence"/>
</dbReference>
<dbReference type="InterPro" id="IPR050129">
    <property type="entry name" value="Zn_alcohol_dh"/>
</dbReference>
<reference evidence="5" key="1">
    <citation type="submission" date="2023-08" db="EMBL/GenBank/DDBJ databases">
        <authorList>
            <person name="Chen Y."/>
            <person name="Shah S."/>
            <person name="Dougan E. K."/>
            <person name="Thang M."/>
            <person name="Chan C."/>
        </authorList>
    </citation>
    <scope>NUCLEOTIDE SEQUENCE</scope>
</reference>
<feature type="non-terminal residue" evidence="5">
    <location>
        <position position="234"/>
    </location>
</feature>
<keyword evidence="3" id="KW-0560">Oxidoreductase</keyword>
<comment type="caution">
    <text evidence="5">The sequence shown here is derived from an EMBL/GenBank/DDBJ whole genome shotgun (WGS) entry which is preliminary data.</text>
</comment>
<organism evidence="5 6">
    <name type="scientific">Effrenium voratum</name>
    <dbReference type="NCBI Taxonomy" id="2562239"/>
    <lineage>
        <taxon>Eukaryota</taxon>
        <taxon>Sar</taxon>
        <taxon>Alveolata</taxon>
        <taxon>Dinophyceae</taxon>
        <taxon>Suessiales</taxon>
        <taxon>Symbiodiniaceae</taxon>
        <taxon>Effrenium</taxon>
    </lineage>
</organism>